<evidence type="ECO:0000313" key="5">
    <source>
        <dbReference type="Proteomes" id="UP000027665"/>
    </source>
</evidence>
<proteinExistence type="predicted"/>
<dbReference type="Gene3D" id="3.40.30.10">
    <property type="entry name" value="Glutaredoxin"/>
    <property type="match status" value="1"/>
</dbReference>
<dbReference type="PANTHER" id="PTHR43578:SF3">
    <property type="entry name" value="NADH-QUINONE OXIDOREDUCTASE SUBUNIT F"/>
    <property type="match status" value="1"/>
</dbReference>
<accession>A0A073IRI2</accession>
<organism evidence="4 5">
    <name type="scientific">Synergistes jonesii</name>
    <dbReference type="NCBI Taxonomy" id="2754"/>
    <lineage>
        <taxon>Bacteria</taxon>
        <taxon>Thermotogati</taxon>
        <taxon>Synergistota</taxon>
        <taxon>Synergistia</taxon>
        <taxon>Synergistales</taxon>
        <taxon>Synergistaceae</taxon>
        <taxon>Synergistes</taxon>
    </lineage>
</organism>
<keyword evidence="1" id="KW-0479">Metal-binding</keyword>
<sequence length="126" mass="13582">MAIKSLEDLRKIKAAAKQQTETRKLNEKQIIIGMGTCGIAAGARTVMTAVLEELAKRNIHDVAVLQTGCIGMCQKEPLLDVVLPGKDRVTYGNVKPSDVPRIIADHLINGVVVQDLVIGKIPSKEA</sequence>
<keyword evidence="5" id="KW-1185">Reference proteome</keyword>
<dbReference type="PANTHER" id="PTHR43578">
    <property type="entry name" value="NADH-QUINONE OXIDOREDUCTASE SUBUNIT F"/>
    <property type="match status" value="1"/>
</dbReference>
<dbReference type="eggNOG" id="COG3411">
    <property type="taxonomic scope" value="Bacteria"/>
</dbReference>
<evidence type="ECO:0000256" key="1">
    <source>
        <dbReference type="ARBA" id="ARBA00022723"/>
    </source>
</evidence>
<dbReference type="GO" id="GO:0051536">
    <property type="term" value="F:iron-sulfur cluster binding"/>
    <property type="evidence" value="ECO:0007669"/>
    <property type="project" value="UniProtKB-KW"/>
</dbReference>
<dbReference type="SUPFAM" id="SSF52833">
    <property type="entry name" value="Thioredoxin-like"/>
    <property type="match status" value="1"/>
</dbReference>
<dbReference type="AlphaFoldDB" id="A0A073IRI2"/>
<protein>
    <submittedName>
        <fullName evidence="4">NADH dehydrogenase</fullName>
    </submittedName>
</protein>
<keyword evidence="3" id="KW-0411">Iron-sulfur</keyword>
<dbReference type="Proteomes" id="UP000027665">
    <property type="component" value="Unassembled WGS sequence"/>
</dbReference>
<dbReference type="InterPro" id="IPR036249">
    <property type="entry name" value="Thioredoxin-like_sf"/>
</dbReference>
<dbReference type="PATRIC" id="fig|2754.20.peg.2366"/>
<dbReference type="GeneID" id="90983720"/>
<dbReference type="OrthoDB" id="9800692at2"/>
<reference evidence="4 5" key="1">
    <citation type="submission" date="2014-04" db="EMBL/GenBank/DDBJ databases">
        <title>Draft Genome Sequence of Synergistes jonesii.</title>
        <authorList>
            <person name="Coil D.A."/>
            <person name="Eisen J.A."/>
            <person name="Holland-Moritz H.E."/>
        </authorList>
    </citation>
    <scope>NUCLEOTIDE SEQUENCE [LARGE SCALE GENOMIC DNA]</scope>
    <source>
        <strain evidence="4 5">78-1</strain>
    </source>
</reference>
<evidence type="ECO:0000256" key="2">
    <source>
        <dbReference type="ARBA" id="ARBA00023004"/>
    </source>
</evidence>
<name>A0A073IRI2_9BACT</name>
<evidence type="ECO:0000313" key="4">
    <source>
        <dbReference type="EMBL" id="KEJ92170.1"/>
    </source>
</evidence>
<dbReference type="CDD" id="cd02980">
    <property type="entry name" value="TRX_Fd_family"/>
    <property type="match status" value="1"/>
</dbReference>
<keyword evidence="2" id="KW-0408">Iron</keyword>
<evidence type="ECO:0000256" key="3">
    <source>
        <dbReference type="ARBA" id="ARBA00023014"/>
    </source>
</evidence>
<dbReference type="RefSeq" id="WP_037976363.1">
    <property type="nucleotide sequence ID" value="NZ_CALIAO010000044.1"/>
</dbReference>
<gene>
    <name evidence="4" type="ORF">EH55_05385</name>
</gene>
<dbReference type="STRING" id="2754.EH55_05385"/>
<dbReference type="EMBL" id="JMKI01000034">
    <property type="protein sequence ID" value="KEJ92170.1"/>
    <property type="molecule type" value="Genomic_DNA"/>
</dbReference>
<comment type="caution">
    <text evidence="4">The sequence shown here is derived from an EMBL/GenBank/DDBJ whole genome shotgun (WGS) entry which is preliminary data.</text>
</comment>
<dbReference type="GO" id="GO:0046872">
    <property type="term" value="F:metal ion binding"/>
    <property type="evidence" value="ECO:0007669"/>
    <property type="project" value="UniProtKB-KW"/>
</dbReference>